<name>L9KU54_TUPCH</name>
<dbReference type="EMBL" id="KB320659">
    <property type="protein sequence ID" value="ELW66238.1"/>
    <property type="molecule type" value="Genomic_DNA"/>
</dbReference>
<accession>L9KU54</accession>
<dbReference type="InParanoid" id="L9KU54"/>
<evidence type="ECO:0000313" key="2">
    <source>
        <dbReference type="EMBL" id="ELW66238.1"/>
    </source>
</evidence>
<dbReference type="AlphaFoldDB" id="L9KU54"/>
<feature type="region of interest" description="Disordered" evidence="1">
    <location>
        <begin position="1"/>
        <end position="33"/>
    </location>
</feature>
<evidence type="ECO:0000256" key="1">
    <source>
        <dbReference type="SAM" id="MobiDB-lite"/>
    </source>
</evidence>
<gene>
    <name evidence="2" type="ORF">TREES_T100014791</name>
</gene>
<dbReference type="Proteomes" id="UP000011518">
    <property type="component" value="Unassembled WGS sequence"/>
</dbReference>
<protein>
    <submittedName>
        <fullName evidence="2">Uncharacterized protein</fullName>
    </submittedName>
</protein>
<organism evidence="2 3">
    <name type="scientific">Tupaia chinensis</name>
    <name type="common">Chinese tree shrew</name>
    <name type="synonym">Tupaia belangeri chinensis</name>
    <dbReference type="NCBI Taxonomy" id="246437"/>
    <lineage>
        <taxon>Eukaryota</taxon>
        <taxon>Metazoa</taxon>
        <taxon>Chordata</taxon>
        <taxon>Craniata</taxon>
        <taxon>Vertebrata</taxon>
        <taxon>Euteleostomi</taxon>
        <taxon>Mammalia</taxon>
        <taxon>Eutheria</taxon>
        <taxon>Euarchontoglires</taxon>
        <taxon>Scandentia</taxon>
        <taxon>Tupaiidae</taxon>
        <taxon>Tupaia</taxon>
    </lineage>
</organism>
<reference evidence="3" key="2">
    <citation type="journal article" date="2013" name="Nat. Commun.">
        <title>Genome of the Chinese tree shrew.</title>
        <authorList>
            <person name="Fan Y."/>
            <person name="Huang Z.Y."/>
            <person name="Cao C.C."/>
            <person name="Chen C.S."/>
            <person name="Chen Y.X."/>
            <person name="Fan D.D."/>
            <person name="He J."/>
            <person name="Hou H.L."/>
            <person name="Hu L."/>
            <person name="Hu X.T."/>
            <person name="Jiang X.T."/>
            <person name="Lai R."/>
            <person name="Lang Y.S."/>
            <person name="Liang B."/>
            <person name="Liao S.G."/>
            <person name="Mu D."/>
            <person name="Ma Y.Y."/>
            <person name="Niu Y.Y."/>
            <person name="Sun X.Q."/>
            <person name="Xia J.Q."/>
            <person name="Xiao J."/>
            <person name="Xiong Z.Q."/>
            <person name="Xu L."/>
            <person name="Yang L."/>
            <person name="Zhang Y."/>
            <person name="Zhao W."/>
            <person name="Zhao X.D."/>
            <person name="Zheng Y.T."/>
            <person name="Zhou J.M."/>
            <person name="Zhu Y.B."/>
            <person name="Zhang G.J."/>
            <person name="Wang J."/>
            <person name="Yao Y.G."/>
        </authorList>
    </citation>
    <scope>NUCLEOTIDE SEQUENCE [LARGE SCALE GENOMIC DNA]</scope>
</reference>
<reference evidence="3" key="1">
    <citation type="submission" date="2012-07" db="EMBL/GenBank/DDBJ databases">
        <title>Genome of the Chinese tree shrew, a rising model animal genetically related to primates.</title>
        <authorList>
            <person name="Zhang G."/>
            <person name="Fan Y."/>
            <person name="Yao Y."/>
            <person name="Huang Z."/>
        </authorList>
    </citation>
    <scope>NUCLEOTIDE SEQUENCE [LARGE SCALE GENOMIC DNA]</scope>
</reference>
<evidence type="ECO:0000313" key="3">
    <source>
        <dbReference type="Proteomes" id="UP000011518"/>
    </source>
</evidence>
<sequence length="192" mass="21284">MQPLAARGQQEAENRRQAAHWDNPATTTTTTTTTVSQYRITGQHVPVVLRVSRPGQGASLPLASLHRDLQHCQTRTFAADPMPSMSSLTKMFSSLGLPHATVTTQHLLPALRCTSMCIFTRYGAQQRRSLRIIAGTRNPQCQILKSGVPLGALMDVSAQILQYPCEVRACAGLEGNWNQNRNRNRNRNRNPL</sequence>
<proteinExistence type="predicted"/>
<keyword evidence="3" id="KW-1185">Reference proteome</keyword>